<organism evidence="2 3">
    <name type="scientific">Cotesia glomerata</name>
    <name type="common">Lepidopteran parasitic wasp</name>
    <name type="synonym">Apanteles glomeratus</name>
    <dbReference type="NCBI Taxonomy" id="32391"/>
    <lineage>
        <taxon>Eukaryota</taxon>
        <taxon>Metazoa</taxon>
        <taxon>Ecdysozoa</taxon>
        <taxon>Arthropoda</taxon>
        <taxon>Hexapoda</taxon>
        <taxon>Insecta</taxon>
        <taxon>Pterygota</taxon>
        <taxon>Neoptera</taxon>
        <taxon>Endopterygota</taxon>
        <taxon>Hymenoptera</taxon>
        <taxon>Apocrita</taxon>
        <taxon>Ichneumonoidea</taxon>
        <taxon>Braconidae</taxon>
        <taxon>Microgastrinae</taxon>
        <taxon>Cotesia</taxon>
    </lineage>
</organism>
<dbReference type="AlphaFoldDB" id="A0AAV7IVV8"/>
<dbReference type="Proteomes" id="UP000826195">
    <property type="component" value="Unassembled WGS sequence"/>
</dbReference>
<dbReference type="EMBL" id="JAHXZJ010000001">
    <property type="protein sequence ID" value="KAH0568984.1"/>
    <property type="molecule type" value="Genomic_DNA"/>
</dbReference>
<comment type="caution">
    <text evidence="2">The sequence shown here is derived from an EMBL/GenBank/DDBJ whole genome shotgun (WGS) entry which is preliminary data.</text>
</comment>
<dbReference type="Pfam" id="PF00646">
    <property type="entry name" value="F-box"/>
    <property type="match status" value="2"/>
</dbReference>
<keyword evidence="3" id="KW-1185">Reference proteome</keyword>
<gene>
    <name evidence="2" type="ORF">KQX54_021683</name>
</gene>
<dbReference type="SUPFAM" id="SSF81383">
    <property type="entry name" value="F-box domain"/>
    <property type="match status" value="2"/>
</dbReference>
<dbReference type="InterPro" id="IPR011047">
    <property type="entry name" value="Quinoprotein_ADH-like_sf"/>
</dbReference>
<dbReference type="InterPro" id="IPR036047">
    <property type="entry name" value="F-box-like_dom_sf"/>
</dbReference>
<dbReference type="SUPFAM" id="SSF50998">
    <property type="entry name" value="Quinoprotein alcohol dehydrogenase-like"/>
    <property type="match status" value="1"/>
</dbReference>
<evidence type="ECO:0000259" key="1">
    <source>
        <dbReference type="PROSITE" id="PS50181"/>
    </source>
</evidence>
<sequence length="887" mass="104973">MDEIYINTNLLELIFNFIDPIKLLILREVHKSWSLIIDDSDVWKRLCLSDKLKPWANQLIKLKFPILKSEYYKTLSNNQWKEMFQLYKRWNTSFDNTDHMITSWIDLNEIPKDNSSYTYYDLLGEYFAYIISFSGELQLYNINTGERLMEAIYLNDTADTEGIKIWLTDSGNVILVIHCRRYISFWDVNKRSQYETPPILSQSNQAIRDLLRGFNNDVIVCQYDFPGKLFIFQIELNDQDEIILQKILTIIQPIHCHYDFVEVLVENRTISVIYIVEISPDFFNGDDSEDDSENDFEDDGRDADGYKVYLAVTVVEFPQPFANSVYICDVDNNYTLEVLEGYAYNHGYRFLISNSIIFMVINDVNKVSRSSLRIIWVEHFGGTKKPVLTMRHYVLPKDFRFETVSYVKTFLNFLFIATAIGNISIYKLKNLENLLTLDLNRLPMIKFPLDGDYKVCIKNLIMTQIDGEPRIVIPVKELIFNFIDPIKLLKLREVHKSWSLIIDDSDVWKRLWLCDKLKPWSHQLIKLKFPILKSEYYKTLSNNQWKEMFQLYKRWNTSFDNTDRMIISWIDLLQIPDHMTTSHCDLLDDGNVILVICYERCIVFWNANKQSQYRAPPMLTEDNLVAWHSRGFDNGVIVAQNDNFGNMSVFQIELNNQDEIILQQILTITQPINCTYKYLKVWFENRTIYVFYVVKVSHQRYFYRGNSEDKIYLAITVVEFPEPFVQPIDISDVVNNYTFNWLRGDTDIGRYKFFVSNSTIFMINEADTELPTLRFIWLKHFGGTKKPIGIMKRYVLPEDFRFEIITYVNIFLNFLYIATDTGKIRIYKLKNLRNLLTLHFDHLPIIEVPVDRSYRVHVKNLIMTQKDGEPRIIIPDYGTSIYVIRMV</sequence>
<dbReference type="SMART" id="SM00256">
    <property type="entry name" value="FBOX"/>
    <property type="match status" value="2"/>
</dbReference>
<proteinExistence type="predicted"/>
<evidence type="ECO:0000313" key="2">
    <source>
        <dbReference type="EMBL" id="KAH0568984.1"/>
    </source>
</evidence>
<feature type="domain" description="F-box" evidence="1">
    <location>
        <begin position="1"/>
        <end position="46"/>
    </location>
</feature>
<reference evidence="2 3" key="1">
    <citation type="journal article" date="2021" name="J. Hered.">
        <title>A chromosome-level genome assembly of the parasitoid wasp, Cotesia glomerata (Hymenoptera: Braconidae).</title>
        <authorList>
            <person name="Pinto B.J."/>
            <person name="Weis J.J."/>
            <person name="Gamble T."/>
            <person name="Ode P.J."/>
            <person name="Paul R."/>
            <person name="Zaspel J.M."/>
        </authorList>
    </citation>
    <scope>NUCLEOTIDE SEQUENCE [LARGE SCALE GENOMIC DNA]</scope>
    <source>
        <strain evidence="2">CgM1</strain>
    </source>
</reference>
<dbReference type="Gene3D" id="1.20.1280.50">
    <property type="match status" value="1"/>
</dbReference>
<name>A0AAV7IVV8_COTGL</name>
<accession>A0AAV7IVV8</accession>
<evidence type="ECO:0000313" key="3">
    <source>
        <dbReference type="Proteomes" id="UP000826195"/>
    </source>
</evidence>
<dbReference type="PROSITE" id="PS50181">
    <property type="entry name" value="FBOX"/>
    <property type="match status" value="1"/>
</dbReference>
<dbReference type="InterPro" id="IPR001810">
    <property type="entry name" value="F-box_dom"/>
</dbReference>
<protein>
    <recommendedName>
        <fullName evidence="1">F-box domain-containing protein</fullName>
    </recommendedName>
</protein>